<dbReference type="Pfam" id="PF00297">
    <property type="entry name" value="Ribosomal_L3"/>
    <property type="match status" value="1"/>
</dbReference>
<accession>A0A9J6BL16</accession>
<gene>
    <name evidence="6" type="ORF">PVAND_000721</name>
</gene>
<evidence type="ECO:0000256" key="4">
    <source>
        <dbReference type="ARBA" id="ARBA00035209"/>
    </source>
</evidence>
<dbReference type="OrthoDB" id="274683at2759"/>
<dbReference type="GO" id="GO:0003735">
    <property type="term" value="F:structural constituent of ribosome"/>
    <property type="evidence" value="ECO:0007669"/>
    <property type="project" value="InterPro"/>
</dbReference>
<dbReference type="GO" id="GO:0005762">
    <property type="term" value="C:mitochondrial large ribosomal subunit"/>
    <property type="evidence" value="ECO:0007669"/>
    <property type="project" value="TreeGrafter"/>
</dbReference>
<protein>
    <recommendedName>
        <fullName evidence="4">Large ribosomal subunit protein uL3m</fullName>
    </recommendedName>
    <alternativeName>
        <fullName evidence="5">39S ribosomal protein L3, mitochondrial</fullName>
    </alternativeName>
</protein>
<comment type="caution">
    <text evidence="6">The sequence shown here is derived from an EMBL/GenBank/DDBJ whole genome shotgun (WGS) entry which is preliminary data.</text>
</comment>
<keyword evidence="3" id="KW-0687">Ribonucleoprotein</keyword>
<dbReference type="Proteomes" id="UP001107558">
    <property type="component" value="Chromosome 3"/>
</dbReference>
<evidence type="ECO:0000313" key="7">
    <source>
        <dbReference type="Proteomes" id="UP001107558"/>
    </source>
</evidence>
<comment type="similarity">
    <text evidence="1">Belongs to the universal ribosomal protein uL3 family.</text>
</comment>
<dbReference type="PANTHER" id="PTHR11229">
    <property type="entry name" value="50S RIBOSOMAL PROTEIN L3"/>
    <property type="match status" value="1"/>
</dbReference>
<dbReference type="InterPro" id="IPR009000">
    <property type="entry name" value="Transl_B-barrel_sf"/>
</dbReference>
<evidence type="ECO:0000256" key="5">
    <source>
        <dbReference type="ARBA" id="ARBA00035396"/>
    </source>
</evidence>
<organism evidence="6 7">
    <name type="scientific">Polypedilum vanderplanki</name>
    <name type="common">Sleeping chironomid midge</name>
    <dbReference type="NCBI Taxonomy" id="319348"/>
    <lineage>
        <taxon>Eukaryota</taxon>
        <taxon>Metazoa</taxon>
        <taxon>Ecdysozoa</taxon>
        <taxon>Arthropoda</taxon>
        <taxon>Hexapoda</taxon>
        <taxon>Insecta</taxon>
        <taxon>Pterygota</taxon>
        <taxon>Neoptera</taxon>
        <taxon>Endopterygota</taxon>
        <taxon>Diptera</taxon>
        <taxon>Nematocera</taxon>
        <taxon>Chironomoidea</taxon>
        <taxon>Chironomidae</taxon>
        <taxon>Chironominae</taxon>
        <taxon>Polypedilum</taxon>
        <taxon>Polypedilum</taxon>
    </lineage>
</organism>
<dbReference type="EMBL" id="JADBJN010000003">
    <property type="protein sequence ID" value="KAG5670458.1"/>
    <property type="molecule type" value="Genomic_DNA"/>
</dbReference>
<reference evidence="6" key="1">
    <citation type="submission" date="2021-03" db="EMBL/GenBank/DDBJ databases">
        <title>Chromosome level genome of the anhydrobiotic midge Polypedilum vanderplanki.</title>
        <authorList>
            <person name="Yoshida Y."/>
            <person name="Kikawada T."/>
            <person name="Gusev O."/>
        </authorList>
    </citation>
    <scope>NUCLEOTIDE SEQUENCE</scope>
    <source>
        <strain evidence="6">NIAS01</strain>
        <tissue evidence="6">Whole body or cell culture</tissue>
    </source>
</reference>
<dbReference type="SUPFAM" id="SSF50447">
    <property type="entry name" value="Translation proteins"/>
    <property type="match status" value="1"/>
</dbReference>
<dbReference type="GO" id="GO:0006412">
    <property type="term" value="P:translation"/>
    <property type="evidence" value="ECO:0007669"/>
    <property type="project" value="InterPro"/>
</dbReference>
<proteinExistence type="inferred from homology"/>
<keyword evidence="7" id="KW-1185">Reference proteome</keyword>
<evidence type="ECO:0000256" key="3">
    <source>
        <dbReference type="ARBA" id="ARBA00023274"/>
    </source>
</evidence>
<sequence length="356" mass="40854">MFLSKTIKTVLGTSIINDVRYTQVCFHRFKFIPKLRVPEWHFRVERRAKDRDDNLTERNKRFINEMSKKDHEKASLLKVPTVEPKEWKKGMIRCGIVAKKLGYYPLWTKDGTRICTTVLQIIENHVIKYAPPGEFNPTMRKRLGNYNKKGCLYIGSGEADPNRLTANYMGLFKESGVMPTQRITRFIIHPDAALPIGTSINALHYRVGDYVDVLGKTVDQGWQGVIKRWGFKGGPATHGTTKNHRRGGSLASGIKSRIWKGKKMPGNMGNRWRTLRGLKIWRINRKENCIWVSGRAIAGAPGSLVYIYDTVLPLRQPKEPLHFPTFLGDESKLPEDIYEETIHKFGDLTITFEPEK</sequence>
<dbReference type="InterPro" id="IPR019927">
    <property type="entry name" value="Ribosomal_uL3_bac/org-type"/>
</dbReference>
<keyword evidence="2" id="KW-0689">Ribosomal protein</keyword>
<evidence type="ECO:0000256" key="2">
    <source>
        <dbReference type="ARBA" id="ARBA00022980"/>
    </source>
</evidence>
<dbReference type="PANTHER" id="PTHR11229:SF8">
    <property type="entry name" value="LARGE RIBOSOMAL SUBUNIT PROTEIN UL3M"/>
    <property type="match status" value="1"/>
</dbReference>
<name>A0A9J6BL16_POLVA</name>
<evidence type="ECO:0000313" key="6">
    <source>
        <dbReference type="EMBL" id="KAG5670458.1"/>
    </source>
</evidence>
<evidence type="ECO:0000256" key="1">
    <source>
        <dbReference type="ARBA" id="ARBA00006540"/>
    </source>
</evidence>
<dbReference type="AlphaFoldDB" id="A0A9J6BL16"/>
<dbReference type="Gene3D" id="2.40.30.10">
    <property type="entry name" value="Translation factors"/>
    <property type="match status" value="2"/>
</dbReference>
<dbReference type="InterPro" id="IPR000597">
    <property type="entry name" value="Ribosomal_uL3"/>
</dbReference>